<dbReference type="InterPro" id="IPR009081">
    <property type="entry name" value="PP-bd_ACP"/>
</dbReference>
<dbReference type="Gene3D" id="1.10.1200.10">
    <property type="entry name" value="ACP-like"/>
    <property type="match status" value="1"/>
</dbReference>
<dbReference type="Pfam" id="PF00550">
    <property type="entry name" value="PP-binding"/>
    <property type="match status" value="1"/>
</dbReference>
<name>A0A918X4F1_9ACTN</name>
<proteinExistence type="predicted"/>
<gene>
    <name evidence="2" type="ORF">GCM10010334_66730</name>
</gene>
<evidence type="ECO:0000313" key="3">
    <source>
        <dbReference type="Proteomes" id="UP000638353"/>
    </source>
</evidence>
<comment type="caution">
    <text evidence="2">The sequence shown here is derived from an EMBL/GenBank/DDBJ whole genome shotgun (WGS) entry which is preliminary data.</text>
</comment>
<sequence>MTAPTPPRARPGTRRRELPLTEAELRQDVAAMTGLAAETITGDAHLVHLGLGSLEMMRLVTRWRRQGVPADFAALAAAPTLDAWHQHLSGAWASRDAEVA</sequence>
<evidence type="ECO:0000259" key="1">
    <source>
        <dbReference type="Pfam" id="PF00550"/>
    </source>
</evidence>
<dbReference type="SUPFAM" id="SSF47336">
    <property type="entry name" value="ACP-like"/>
    <property type="match status" value="1"/>
</dbReference>
<dbReference type="AlphaFoldDB" id="A0A918X4F1"/>
<reference evidence="2" key="1">
    <citation type="journal article" date="2014" name="Int. J. Syst. Evol. Microbiol.">
        <title>Complete genome sequence of Corynebacterium casei LMG S-19264T (=DSM 44701T), isolated from a smear-ripened cheese.</title>
        <authorList>
            <consortium name="US DOE Joint Genome Institute (JGI-PGF)"/>
            <person name="Walter F."/>
            <person name="Albersmeier A."/>
            <person name="Kalinowski J."/>
            <person name="Ruckert C."/>
        </authorList>
    </citation>
    <scope>NUCLEOTIDE SEQUENCE</scope>
    <source>
        <strain evidence="2">JCM 4637</strain>
    </source>
</reference>
<reference evidence="2" key="2">
    <citation type="submission" date="2020-09" db="EMBL/GenBank/DDBJ databases">
        <authorList>
            <person name="Sun Q."/>
            <person name="Ohkuma M."/>
        </authorList>
    </citation>
    <scope>NUCLEOTIDE SEQUENCE</scope>
    <source>
        <strain evidence="2">JCM 4637</strain>
    </source>
</reference>
<protein>
    <recommendedName>
        <fullName evidence="1">Carrier domain-containing protein</fullName>
    </recommendedName>
</protein>
<evidence type="ECO:0000313" key="2">
    <source>
        <dbReference type="EMBL" id="GHD10937.1"/>
    </source>
</evidence>
<feature type="domain" description="Carrier" evidence="1">
    <location>
        <begin position="24"/>
        <end position="87"/>
    </location>
</feature>
<organism evidence="2 3">
    <name type="scientific">Streptomyces finlayi</name>
    <dbReference type="NCBI Taxonomy" id="67296"/>
    <lineage>
        <taxon>Bacteria</taxon>
        <taxon>Bacillati</taxon>
        <taxon>Actinomycetota</taxon>
        <taxon>Actinomycetes</taxon>
        <taxon>Kitasatosporales</taxon>
        <taxon>Streptomycetaceae</taxon>
        <taxon>Streptomyces</taxon>
    </lineage>
</organism>
<dbReference type="InterPro" id="IPR036736">
    <property type="entry name" value="ACP-like_sf"/>
</dbReference>
<accession>A0A918X4F1</accession>
<dbReference type="RefSeq" id="WP_189826637.1">
    <property type="nucleotide sequence ID" value="NZ_BMVC01000016.1"/>
</dbReference>
<dbReference type="Proteomes" id="UP000638353">
    <property type="component" value="Unassembled WGS sequence"/>
</dbReference>
<dbReference type="EMBL" id="BMVC01000016">
    <property type="protein sequence ID" value="GHD10937.1"/>
    <property type="molecule type" value="Genomic_DNA"/>
</dbReference>